<proteinExistence type="predicted"/>
<dbReference type="RefSeq" id="WP_130529155.1">
    <property type="nucleotide sequence ID" value="NZ_JAODEC010000010.1"/>
</dbReference>
<evidence type="ECO:0000256" key="2">
    <source>
        <dbReference type="ARBA" id="ARBA00023125"/>
    </source>
</evidence>
<keyword evidence="3" id="KW-0804">Transcription</keyword>
<reference evidence="5" key="2">
    <citation type="submission" date="2023-01" db="EMBL/GenBank/DDBJ databases">
        <authorList>
            <person name="Uljanovas D."/>
        </authorList>
    </citation>
    <scope>NUCLEOTIDE SEQUENCE</scope>
    <source>
        <strain evidence="6">S41</strain>
        <strain evidence="5">W48</strain>
    </source>
</reference>
<dbReference type="Pfam" id="PF01638">
    <property type="entry name" value="HxlR"/>
    <property type="match status" value="1"/>
</dbReference>
<evidence type="ECO:0000259" key="4">
    <source>
        <dbReference type="PROSITE" id="PS51118"/>
    </source>
</evidence>
<dbReference type="Proteomes" id="UP001170713">
    <property type="component" value="Unassembled WGS sequence"/>
</dbReference>
<keyword evidence="2" id="KW-0238">DNA-binding</keyword>
<name>A0AAW7Q1K2_9BACT</name>
<sequence>MNDEKKYGCGFELTIDIIGGKWKGLILWHLNEQGILRNNQLLRFIPSITQKMLTQQLREMEENSLVSRKIYEQIPPKVEYTLTNHGKKLHAILKDMRQWGIEYATEYHIPIE</sequence>
<evidence type="ECO:0000256" key="1">
    <source>
        <dbReference type="ARBA" id="ARBA00023015"/>
    </source>
</evidence>
<dbReference type="PROSITE" id="PS51118">
    <property type="entry name" value="HTH_HXLR"/>
    <property type="match status" value="1"/>
</dbReference>
<dbReference type="PANTHER" id="PTHR33204">
    <property type="entry name" value="TRANSCRIPTIONAL REGULATOR, MARR FAMILY"/>
    <property type="match status" value="1"/>
</dbReference>
<accession>A0AAW7Q1K2</accession>
<evidence type="ECO:0000313" key="5">
    <source>
        <dbReference type="EMBL" id="MDN5113064.1"/>
    </source>
</evidence>
<evidence type="ECO:0000313" key="6">
    <source>
        <dbReference type="EMBL" id="MDN5124263.1"/>
    </source>
</evidence>
<dbReference type="InterPro" id="IPR002577">
    <property type="entry name" value="HTH_HxlR"/>
</dbReference>
<reference evidence="5" key="1">
    <citation type="journal article" date="2023" name="Microorganisms">
        <title>Genomic Characterization of Arcobacter butzleri Strains Isolated from Various Sources in Lithuania.</title>
        <authorList>
            <person name="Uljanovas D."/>
            <person name="Golz G."/>
            <person name="Fleischmann S."/>
            <person name="Kudirkiene E."/>
            <person name="Kasetiene N."/>
            <person name="Grineviciene A."/>
            <person name="Tamuleviciene E."/>
            <person name="Aksomaitiene J."/>
            <person name="Alter T."/>
            <person name="Malakauskas M."/>
        </authorList>
    </citation>
    <scope>NUCLEOTIDE SEQUENCE</scope>
    <source>
        <strain evidence="6">S41</strain>
        <strain evidence="5">W48</strain>
    </source>
</reference>
<evidence type="ECO:0000313" key="7">
    <source>
        <dbReference type="Proteomes" id="UP001170713"/>
    </source>
</evidence>
<feature type="domain" description="HTH hxlR-type" evidence="4">
    <location>
        <begin position="9"/>
        <end position="108"/>
    </location>
</feature>
<dbReference type="Gene3D" id="1.10.10.10">
    <property type="entry name" value="Winged helix-like DNA-binding domain superfamily/Winged helix DNA-binding domain"/>
    <property type="match status" value="1"/>
</dbReference>
<dbReference type="Proteomes" id="UP001170364">
    <property type="component" value="Unassembled WGS sequence"/>
</dbReference>
<organism evidence="5 7">
    <name type="scientific">Aliarcobacter butzleri</name>
    <dbReference type="NCBI Taxonomy" id="28197"/>
    <lineage>
        <taxon>Bacteria</taxon>
        <taxon>Pseudomonadati</taxon>
        <taxon>Campylobacterota</taxon>
        <taxon>Epsilonproteobacteria</taxon>
        <taxon>Campylobacterales</taxon>
        <taxon>Arcobacteraceae</taxon>
        <taxon>Aliarcobacter</taxon>
    </lineage>
</organism>
<dbReference type="GO" id="GO:0003677">
    <property type="term" value="F:DNA binding"/>
    <property type="evidence" value="ECO:0007669"/>
    <property type="project" value="UniProtKB-KW"/>
</dbReference>
<evidence type="ECO:0000256" key="3">
    <source>
        <dbReference type="ARBA" id="ARBA00023163"/>
    </source>
</evidence>
<dbReference type="EMBL" id="JAQJJC010000001">
    <property type="protein sequence ID" value="MDN5113064.1"/>
    <property type="molecule type" value="Genomic_DNA"/>
</dbReference>
<dbReference type="EMBL" id="JAQJJG010000013">
    <property type="protein sequence ID" value="MDN5124263.1"/>
    <property type="molecule type" value="Genomic_DNA"/>
</dbReference>
<dbReference type="PANTHER" id="PTHR33204:SF38">
    <property type="entry name" value="HTH-TYPE TRANSCRIPTIONAL ACTIVATOR HXLR"/>
    <property type="match status" value="1"/>
</dbReference>
<dbReference type="AlphaFoldDB" id="A0AAW7Q1K2"/>
<protein>
    <submittedName>
        <fullName evidence="5">Helix-turn-helix domain-containing protein</fullName>
    </submittedName>
</protein>
<gene>
    <name evidence="5" type="ORF">PJV88_00275</name>
    <name evidence="6" type="ORF">PJV93_10125</name>
</gene>
<dbReference type="SUPFAM" id="SSF46785">
    <property type="entry name" value="Winged helix' DNA-binding domain"/>
    <property type="match status" value="1"/>
</dbReference>
<comment type="caution">
    <text evidence="5">The sequence shown here is derived from an EMBL/GenBank/DDBJ whole genome shotgun (WGS) entry which is preliminary data.</text>
</comment>
<dbReference type="InterPro" id="IPR036388">
    <property type="entry name" value="WH-like_DNA-bd_sf"/>
</dbReference>
<dbReference type="InterPro" id="IPR036390">
    <property type="entry name" value="WH_DNA-bd_sf"/>
</dbReference>
<keyword evidence="1" id="KW-0805">Transcription regulation</keyword>